<dbReference type="EMBL" id="BQNB010010203">
    <property type="protein sequence ID" value="GJS74073.1"/>
    <property type="molecule type" value="Genomic_DNA"/>
</dbReference>
<feature type="region of interest" description="Disordered" evidence="1">
    <location>
        <begin position="13"/>
        <end position="32"/>
    </location>
</feature>
<gene>
    <name evidence="2" type="ORF">Tco_0706914</name>
</gene>
<dbReference type="Proteomes" id="UP001151760">
    <property type="component" value="Unassembled WGS sequence"/>
</dbReference>
<accession>A0ABQ4YAW5</accession>
<sequence>MASTLIEIKEAKPKAVTSTATTTTTTRPKARGVVVQDPSEFKTTSLPLQASQHPQAKDKGKAIMVEPQRPLKKKDQVALDEEMAINLEAQLQAELIEEERLARKKEEEANIALIESWDNTQAMMKEDFELAQRLQAKEQGEITIEERSRLFVELMNRRKKHFAKLRAEEIRRKPPTKAQKRNQMSTYSKNMARYKHSQLKSKSYDEIQKLFDQEMKRVNTFMDMNSEIVKGSETRTEESSKRAGDELKSDMLKKQKIDEHVEVEKDDQEEAEMKRHIKIVKDDEVAIDAIPLATKPQVIVEYQIDKDGRIGYFKLIRVDGSSKRYSSMIKMLQGIDREDLETLWKLVKAKHENTRPEDDYERVLWGHLKVMFEPDIKSDVWRNLQGYKVTICKLFDNCGVHFVRFRNLHIFMLVEKRYPLTPITISNMLNKKLQADRWNEICYQLLKLMKKQEKGQ</sequence>
<organism evidence="2 3">
    <name type="scientific">Tanacetum coccineum</name>
    <dbReference type="NCBI Taxonomy" id="301880"/>
    <lineage>
        <taxon>Eukaryota</taxon>
        <taxon>Viridiplantae</taxon>
        <taxon>Streptophyta</taxon>
        <taxon>Embryophyta</taxon>
        <taxon>Tracheophyta</taxon>
        <taxon>Spermatophyta</taxon>
        <taxon>Magnoliopsida</taxon>
        <taxon>eudicotyledons</taxon>
        <taxon>Gunneridae</taxon>
        <taxon>Pentapetalae</taxon>
        <taxon>asterids</taxon>
        <taxon>campanulids</taxon>
        <taxon>Asterales</taxon>
        <taxon>Asteraceae</taxon>
        <taxon>Asteroideae</taxon>
        <taxon>Anthemideae</taxon>
        <taxon>Anthemidinae</taxon>
        <taxon>Tanacetum</taxon>
    </lineage>
</organism>
<proteinExistence type="predicted"/>
<keyword evidence="3" id="KW-1185">Reference proteome</keyword>
<evidence type="ECO:0000313" key="2">
    <source>
        <dbReference type="EMBL" id="GJS74073.1"/>
    </source>
</evidence>
<name>A0ABQ4YAW5_9ASTR</name>
<evidence type="ECO:0000313" key="3">
    <source>
        <dbReference type="Proteomes" id="UP001151760"/>
    </source>
</evidence>
<reference evidence="2" key="1">
    <citation type="journal article" date="2022" name="Int. J. Mol. Sci.">
        <title>Draft Genome of Tanacetum Coccineum: Genomic Comparison of Closely Related Tanacetum-Family Plants.</title>
        <authorList>
            <person name="Yamashiro T."/>
            <person name="Shiraishi A."/>
            <person name="Nakayama K."/>
            <person name="Satake H."/>
        </authorList>
    </citation>
    <scope>NUCLEOTIDE SEQUENCE</scope>
</reference>
<feature type="region of interest" description="Disordered" evidence="1">
    <location>
        <begin position="38"/>
        <end position="59"/>
    </location>
</feature>
<comment type="caution">
    <text evidence="2">The sequence shown here is derived from an EMBL/GenBank/DDBJ whole genome shotgun (WGS) entry which is preliminary data.</text>
</comment>
<feature type="compositionally biased region" description="Polar residues" evidence="1">
    <location>
        <begin position="41"/>
        <end position="54"/>
    </location>
</feature>
<evidence type="ECO:0000256" key="1">
    <source>
        <dbReference type="SAM" id="MobiDB-lite"/>
    </source>
</evidence>
<reference evidence="2" key="2">
    <citation type="submission" date="2022-01" db="EMBL/GenBank/DDBJ databases">
        <authorList>
            <person name="Yamashiro T."/>
            <person name="Shiraishi A."/>
            <person name="Satake H."/>
            <person name="Nakayama K."/>
        </authorList>
    </citation>
    <scope>NUCLEOTIDE SEQUENCE</scope>
</reference>
<protein>
    <submittedName>
        <fullName evidence="2">Uncharacterized protein</fullName>
    </submittedName>
</protein>
<feature type="compositionally biased region" description="Low complexity" evidence="1">
    <location>
        <begin position="17"/>
        <end position="26"/>
    </location>
</feature>